<dbReference type="EMBL" id="JAUEDM010000002">
    <property type="protein sequence ID" value="KAK3326831.1"/>
    <property type="molecule type" value="Genomic_DNA"/>
</dbReference>
<dbReference type="AlphaFoldDB" id="A0AAE0IKH2"/>
<evidence type="ECO:0000313" key="2">
    <source>
        <dbReference type="EMBL" id="KAK3326831.1"/>
    </source>
</evidence>
<accession>A0AAE0IKH2</accession>
<reference evidence="2" key="2">
    <citation type="submission" date="2023-06" db="EMBL/GenBank/DDBJ databases">
        <authorList>
            <consortium name="Lawrence Berkeley National Laboratory"/>
            <person name="Haridas S."/>
            <person name="Hensen N."/>
            <person name="Bonometti L."/>
            <person name="Westerberg I."/>
            <person name="Brannstrom I.O."/>
            <person name="Guillou S."/>
            <person name="Cros-Aarteil S."/>
            <person name="Calhoun S."/>
            <person name="Kuo A."/>
            <person name="Mondo S."/>
            <person name="Pangilinan J."/>
            <person name="Riley R."/>
            <person name="Labutti K."/>
            <person name="Andreopoulos B."/>
            <person name="Lipzen A."/>
            <person name="Chen C."/>
            <person name="Yanf M."/>
            <person name="Daum C."/>
            <person name="Ng V."/>
            <person name="Clum A."/>
            <person name="Steindorff A."/>
            <person name="Ohm R."/>
            <person name="Martin F."/>
            <person name="Silar P."/>
            <person name="Natvig D."/>
            <person name="Lalanne C."/>
            <person name="Gautier V."/>
            <person name="Ament-Velasquez S.L."/>
            <person name="Kruys A."/>
            <person name="Hutchinson M.I."/>
            <person name="Powell A.J."/>
            <person name="Barry K."/>
            <person name="Miller A.N."/>
            <person name="Grigoriev I.V."/>
            <person name="Debuchy R."/>
            <person name="Gladieux P."/>
            <person name="Thoren M.H."/>
            <person name="Johannesson H."/>
        </authorList>
    </citation>
    <scope>NUCLEOTIDE SEQUENCE</scope>
    <source>
        <strain evidence="2">CBS 118394</strain>
    </source>
</reference>
<evidence type="ECO:0000256" key="1">
    <source>
        <dbReference type="SAM" id="MobiDB-lite"/>
    </source>
</evidence>
<reference evidence="2" key="1">
    <citation type="journal article" date="2023" name="Mol. Phylogenet. Evol.">
        <title>Genome-scale phylogeny and comparative genomics of the fungal order Sordariales.</title>
        <authorList>
            <person name="Hensen N."/>
            <person name="Bonometti L."/>
            <person name="Westerberg I."/>
            <person name="Brannstrom I.O."/>
            <person name="Guillou S."/>
            <person name="Cros-Aarteil S."/>
            <person name="Calhoun S."/>
            <person name="Haridas S."/>
            <person name="Kuo A."/>
            <person name="Mondo S."/>
            <person name="Pangilinan J."/>
            <person name="Riley R."/>
            <person name="LaButti K."/>
            <person name="Andreopoulos B."/>
            <person name="Lipzen A."/>
            <person name="Chen C."/>
            <person name="Yan M."/>
            <person name="Daum C."/>
            <person name="Ng V."/>
            <person name="Clum A."/>
            <person name="Steindorff A."/>
            <person name="Ohm R.A."/>
            <person name="Martin F."/>
            <person name="Silar P."/>
            <person name="Natvig D.O."/>
            <person name="Lalanne C."/>
            <person name="Gautier V."/>
            <person name="Ament-Velasquez S.L."/>
            <person name="Kruys A."/>
            <person name="Hutchinson M.I."/>
            <person name="Powell A.J."/>
            <person name="Barry K."/>
            <person name="Miller A.N."/>
            <person name="Grigoriev I.V."/>
            <person name="Debuchy R."/>
            <person name="Gladieux P."/>
            <person name="Hiltunen Thoren M."/>
            <person name="Johannesson H."/>
        </authorList>
    </citation>
    <scope>NUCLEOTIDE SEQUENCE</scope>
    <source>
        <strain evidence="2">CBS 118394</strain>
    </source>
</reference>
<proteinExistence type="predicted"/>
<gene>
    <name evidence="2" type="ORF">B0H66DRAFT_589357</name>
</gene>
<name>A0AAE0IKH2_9PEZI</name>
<sequence>MDTPDPPTVGFKVLSSPTKLYPYNTFGRLDWATETKDTWDLFRDAKLCLGCRRDGVGAASPINISRGFGRAESGRPDSEPSGDWHLRRRRSLGHQLGRLLPRGNGAGVNGLCLGETGYLPLKRRPPSLWDGCRRLQPAQVHRATDKLLALSALARTIAPNMQSPRADSAYIAGLWKNMLLGGGELPWRCQKNAQGGYYHDNLYIAPSFSWASVDSGVVYDKYSTEYFGILVKERVFEIVDVNRALVSPDEEFGSTAAATHHFLRMTESLEVDETPEVEFMPEPTHTWFHCGVSRVTLASGEPTLRRSADNLTFEDTRAYISLLRSIYLYTMQSDRFEGLVLGRMAGPAGQNGYQRLCLVRISGLFGVNQDVQTYKTTVTI</sequence>
<evidence type="ECO:0000313" key="3">
    <source>
        <dbReference type="Proteomes" id="UP001283341"/>
    </source>
</evidence>
<protein>
    <submittedName>
        <fullName evidence="2">Uncharacterized protein</fullName>
    </submittedName>
</protein>
<keyword evidence="3" id="KW-1185">Reference proteome</keyword>
<feature type="compositionally biased region" description="Basic and acidic residues" evidence="1">
    <location>
        <begin position="72"/>
        <end position="85"/>
    </location>
</feature>
<dbReference type="Proteomes" id="UP001283341">
    <property type="component" value="Unassembled WGS sequence"/>
</dbReference>
<organism evidence="2 3">
    <name type="scientific">Apodospora peruviana</name>
    <dbReference type="NCBI Taxonomy" id="516989"/>
    <lineage>
        <taxon>Eukaryota</taxon>
        <taxon>Fungi</taxon>
        <taxon>Dikarya</taxon>
        <taxon>Ascomycota</taxon>
        <taxon>Pezizomycotina</taxon>
        <taxon>Sordariomycetes</taxon>
        <taxon>Sordariomycetidae</taxon>
        <taxon>Sordariales</taxon>
        <taxon>Lasiosphaeriaceae</taxon>
        <taxon>Apodospora</taxon>
    </lineage>
</organism>
<comment type="caution">
    <text evidence="2">The sequence shown here is derived from an EMBL/GenBank/DDBJ whole genome shotgun (WGS) entry which is preliminary data.</text>
</comment>
<feature type="region of interest" description="Disordered" evidence="1">
    <location>
        <begin position="65"/>
        <end position="85"/>
    </location>
</feature>